<protein>
    <submittedName>
        <fullName evidence="1">Uncharacterized protein</fullName>
    </submittedName>
</protein>
<dbReference type="Proteomes" id="UP000727490">
    <property type="component" value="Unassembled WGS sequence"/>
</dbReference>
<reference evidence="1 2" key="1">
    <citation type="journal article" date="2020" name="Syst. Appl. Microbiol.">
        <title>Arthrospiribacter ruber gen. nov., sp. nov., a novel bacterium isolated from Arthrospira cultures.</title>
        <authorList>
            <person name="Waleron M."/>
            <person name="Misztak A."/>
            <person name="Waleron M.M."/>
            <person name="Furmaniak M."/>
            <person name="Mrozik A."/>
            <person name="Waleron K."/>
        </authorList>
    </citation>
    <scope>NUCLEOTIDE SEQUENCE [LARGE SCALE GENOMIC DNA]</scope>
    <source>
        <strain evidence="1 2">DPMB0001</strain>
    </source>
</reference>
<evidence type="ECO:0000313" key="2">
    <source>
        <dbReference type="Proteomes" id="UP000727490"/>
    </source>
</evidence>
<dbReference type="AlphaFoldDB" id="A0A951MIN3"/>
<accession>A0A951MIN3</accession>
<keyword evidence="2" id="KW-1185">Reference proteome</keyword>
<organism evidence="1 2">
    <name type="scientific">Arthrospiribacter ruber</name>
    <dbReference type="NCBI Taxonomy" id="2487934"/>
    <lineage>
        <taxon>Bacteria</taxon>
        <taxon>Pseudomonadati</taxon>
        <taxon>Bacteroidota</taxon>
        <taxon>Cytophagia</taxon>
        <taxon>Cytophagales</taxon>
        <taxon>Cyclobacteriaceae</taxon>
        <taxon>Arthrospiribacter</taxon>
    </lineage>
</organism>
<proteinExistence type="predicted"/>
<gene>
    <name evidence="1" type="ORF">EGN73_21600</name>
</gene>
<sequence>MEARKNSKVKKVIALLGKVLNRPEFNPSHIAVFTAILKEFLIQDVKDGFRITRGRIMRLAQIRSIATYHHCIKGLVKANLILYQPSFHPKLGTLVKFL</sequence>
<dbReference type="EMBL" id="RPHB01000014">
    <property type="protein sequence ID" value="MBW3470380.1"/>
    <property type="molecule type" value="Genomic_DNA"/>
</dbReference>
<dbReference type="RefSeq" id="WP_219294134.1">
    <property type="nucleotide sequence ID" value="NZ_RPHB01000014.1"/>
</dbReference>
<comment type="caution">
    <text evidence="1">The sequence shown here is derived from an EMBL/GenBank/DDBJ whole genome shotgun (WGS) entry which is preliminary data.</text>
</comment>
<name>A0A951MIN3_9BACT</name>
<evidence type="ECO:0000313" key="1">
    <source>
        <dbReference type="EMBL" id="MBW3470380.1"/>
    </source>
</evidence>